<keyword evidence="1" id="KW-0472">Membrane</keyword>
<dbReference type="EMBL" id="HACG01027965">
    <property type="protein sequence ID" value="CEK74830.1"/>
    <property type="molecule type" value="Transcribed_RNA"/>
</dbReference>
<keyword evidence="1" id="KW-1133">Transmembrane helix</keyword>
<evidence type="ECO:0000313" key="2">
    <source>
        <dbReference type="EMBL" id="CEK74830.1"/>
    </source>
</evidence>
<keyword evidence="1" id="KW-0812">Transmembrane</keyword>
<sequence length="454" mass="50716">MRVSKLEREGVYVACLLIYISQYSSGIENNILNFMTDFPDTSRDVIITSEAQCKDVIILDEDPNSKYNVQMKLNYNCSKYPEKTGFNCTINCYQNDGLALAGSQICIDVQGVPQSLPNPQFSFTVFNQYQQLKEIYTISKLLPEDDPYYVCSGESKSSLSMSLSVRRSVKMCPEMMDDMMGSNISFGSIMMRPMLPTYKLSMAECSSAIITKENAYILKVISGYNSFCKVQNLNNQSRLNTNSCIELIYVSLDFNCNISVELTHSTQSLIKFNVPLGSPAIRGQKFCKFYSSAGNDGPYDSILELKGNSKQSCIGNFAIRTTFTDIEVSDTTDDNSTDNMKQIYIAVFISLISVCLIILCVTCIFCLRLRIKRRNQRHAQQNVTTSSHFRNDISQVDINHPGGGVLPLGSSNPNEVIGLPTYDEIFGSNVDDIIQPPSKDQQPPAYDSLFSSTV</sequence>
<name>A0A0B7A4C0_9EUPU</name>
<evidence type="ECO:0000256" key="1">
    <source>
        <dbReference type="SAM" id="Phobius"/>
    </source>
</evidence>
<accession>A0A0B7A4C0</accession>
<gene>
    <name evidence="2" type="primary">ORF92765</name>
</gene>
<proteinExistence type="predicted"/>
<organism evidence="2">
    <name type="scientific">Arion vulgaris</name>
    <dbReference type="NCBI Taxonomy" id="1028688"/>
    <lineage>
        <taxon>Eukaryota</taxon>
        <taxon>Metazoa</taxon>
        <taxon>Spiralia</taxon>
        <taxon>Lophotrochozoa</taxon>
        <taxon>Mollusca</taxon>
        <taxon>Gastropoda</taxon>
        <taxon>Heterobranchia</taxon>
        <taxon>Euthyneura</taxon>
        <taxon>Panpulmonata</taxon>
        <taxon>Eupulmonata</taxon>
        <taxon>Stylommatophora</taxon>
        <taxon>Helicina</taxon>
        <taxon>Arionoidea</taxon>
        <taxon>Arionidae</taxon>
        <taxon>Arion</taxon>
    </lineage>
</organism>
<feature type="transmembrane region" description="Helical" evidence="1">
    <location>
        <begin position="343"/>
        <end position="367"/>
    </location>
</feature>
<protein>
    <submittedName>
        <fullName evidence="2">Uncharacterized protein</fullName>
    </submittedName>
</protein>
<reference evidence="2" key="1">
    <citation type="submission" date="2014-12" db="EMBL/GenBank/DDBJ databases">
        <title>Insight into the proteome of Arion vulgaris.</title>
        <authorList>
            <person name="Aradska J."/>
            <person name="Bulat T."/>
            <person name="Smidak R."/>
            <person name="Sarate P."/>
            <person name="Gangsoo J."/>
            <person name="Sialana F."/>
            <person name="Bilban M."/>
            <person name="Lubec G."/>
        </authorList>
    </citation>
    <scope>NUCLEOTIDE SEQUENCE</scope>
    <source>
        <tissue evidence="2">Skin</tissue>
    </source>
</reference>
<dbReference type="AlphaFoldDB" id="A0A0B7A4C0"/>